<dbReference type="EMBL" id="MLCN01000013">
    <property type="protein sequence ID" value="ONG41257.1"/>
    <property type="molecule type" value="Genomic_DNA"/>
</dbReference>
<dbReference type="InterPro" id="IPR002059">
    <property type="entry name" value="CSP_DNA-bd"/>
</dbReference>
<dbReference type="Pfam" id="PF00313">
    <property type="entry name" value="CSD"/>
    <property type="match status" value="1"/>
</dbReference>
<gene>
    <name evidence="3" type="ORF">BKE30_05620</name>
</gene>
<dbReference type="AlphaFoldDB" id="A0A1S8CVB9"/>
<organism evidence="3 4">
    <name type="scientific">Alkanindiges hydrocarboniclasticus</name>
    <dbReference type="NCBI Taxonomy" id="1907941"/>
    <lineage>
        <taxon>Bacteria</taxon>
        <taxon>Pseudomonadati</taxon>
        <taxon>Pseudomonadota</taxon>
        <taxon>Gammaproteobacteria</taxon>
        <taxon>Moraxellales</taxon>
        <taxon>Moraxellaceae</taxon>
        <taxon>Alkanindiges</taxon>
    </lineage>
</organism>
<proteinExistence type="predicted"/>
<reference evidence="3 4" key="1">
    <citation type="submission" date="2016-10" db="EMBL/GenBank/DDBJ databases">
        <title>Draft Genome sequence of Alkanindiges sp. strain H1.</title>
        <authorList>
            <person name="Subhash Y."/>
            <person name="Lee S."/>
        </authorList>
    </citation>
    <scope>NUCLEOTIDE SEQUENCE [LARGE SCALE GENOMIC DNA]</scope>
    <source>
        <strain evidence="3 4">H1</strain>
    </source>
</reference>
<dbReference type="STRING" id="1907941.BKE30_05620"/>
<dbReference type="PANTHER" id="PTHR12962">
    <property type="entry name" value="CALCIUM-REGULATED HEAT STABLE PROTEIN CRHSP-24-RELATED"/>
    <property type="match status" value="1"/>
</dbReference>
<feature type="transmembrane region" description="Helical" evidence="1">
    <location>
        <begin position="125"/>
        <end position="144"/>
    </location>
</feature>
<keyword evidence="1" id="KW-0812">Transmembrane</keyword>
<dbReference type="PANTHER" id="PTHR12962:SF1">
    <property type="entry name" value="COLD SHOCK DOMAIN-CONTAINING PROTEIN CG9705"/>
    <property type="match status" value="1"/>
</dbReference>
<evidence type="ECO:0000313" key="4">
    <source>
        <dbReference type="Proteomes" id="UP000192132"/>
    </source>
</evidence>
<evidence type="ECO:0000259" key="2">
    <source>
        <dbReference type="Pfam" id="PF00313"/>
    </source>
</evidence>
<dbReference type="OrthoDB" id="72963at2"/>
<evidence type="ECO:0000256" key="1">
    <source>
        <dbReference type="SAM" id="Phobius"/>
    </source>
</evidence>
<dbReference type="InterPro" id="IPR052069">
    <property type="entry name" value="Ca-reg_mRNA-binding_domain"/>
</dbReference>
<keyword evidence="1" id="KW-1133">Transmembrane helix</keyword>
<dbReference type="Gene3D" id="2.40.50.140">
    <property type="entry name" value="Nucleic acid-binding proteins"/>
    <property type="match status" value="1"/>
</dbReference>
<keyword evidence="4" id="KW-1185">Reference proteome</keyword>
<name>A0A1S8CVB9_9GAMM</name>
<dbReference type="InterPro" id="IPR010718">
    <property type="entry name" value="DUF1294"/>
</dbReference>
<feature type="domain" description="CSD" evidence="2">
    <location>
        <begin position="8"/>
        <end position="69"/>
    </location>
</feature>
<comment type="caution">
    <text evidence="3">The sequence shown here is derived from an EMBL/GenBank/DDBJ whole genome shotgun (WGS) entry which is preliminary data.</text>
</comment>
<dbReference type="RefSeq" id="WP_076877634.1">
    <property type="nucleotide sequence ID" value="NZ_MLCN01000013.1"/>
</dbReference>
<keyword evidence="1" id="KW-0472">Membrane</keyword>
<dbReference type="SUPFAM" id="SSF50249">
    <property type="entry name" value="Nucleic acid-binding proteins"/>
    <property type="match status" value="1"/>
</dbReference>
<dbReference type="GO" id="GO:0005737">
    <property type="term" value="C:cytoplasm"/>
    <property type="evidence" value="ECO:0007669"/>
    <property type="project" value="TreeGrafter"/>
</dbReference>
<dbReference type="GO" id="GO:0043488">
    <property type="term" value="P:regulation of mRNA stability"/>
    <property type="evidence" value="ECO:0007669"/>
    <property type="project" value="TreeGrafter"/>
</dbReference>
<feature type="transmembrane region" description="Helical" evidence="1">
    <location>
        <begin position="192"/>
        <end position="212"/>
    </location>
</feature>
<evidence type="ECO:0000313" key="3">
    <source>
        <dbReference type="EMBL" id="ONG41257.1"/>
    </source>
</evidence>
<dbReference type="GO" id="GO:0003730">
    <property type="term" value="F:mRNA 3'-UTR binding"/>
    <property type="evidence" value="ECO:0007669"/>
    <property type="project" value="TreeGrafter"/>
</dbReference>
<accession>A0A1S8CVB9</accession>
<dbReference type="Pfam" id="PF06961">
    <property type="entry name" value="DUF1294"/>
    <property type="match status" value="1"/>
</dbReference>
<sequence>MRYQGQLIEWHDDQGYGFIQPVAPNQGNKKIFLHIKAFAQRGPRPLAGVMLEYEITRDGHGRLNAQRVTYVRRQNKSKSTDKTASGSLSKSLLPYRQYPQQWRGWLITLYLAFIVALGLTRQLPLWFLIIPVLLSGLSYWLYAIDKQAAQQGRRRIPEKNLHVLALLGGWPGALLAQQKLRHKSAKTEFQRLFFATVALNWVLTGLLTLQVIQQFFALF</sequence>
<dbReference type="InterPro" id="IPR012340">
    <property type="entry name" value="NA-bd_OB-fold"/>
</dbReference>
<dbReference type="Proteomes" id="UP000192132">
    <property type="component" value="Unassembled WGS sequence"/>
</dbReference>
<feature type="transmembrane region" description="Helical" evidence="1">
    <location>
        <begin position="102"/>
        <end position="119"/>
    </location>
</feature>
<protein>
    <recommendedName>
        <fullName evidence="2">CSD domain-containing protein</fullName>
    </recommendedName>
</protein>